<keyword evidence="3 8" id="KW-0808">Transferase</keyword>
<evidence type="ECO:0000256" key="2">
    <source>
        <dbReference type="ARBA" id="ARBA00012452"/>
    </source>
</evidence>
<gene>
    <name evidence="8" type="primary">GSTs4</name>
</gene>
<dbReference type="SUPFAM" id="SSF52833">
    <property type="entry name" value="Thioredoxin-like"/>
    <property type="match status" value="1"/>
</dbReference>
<dbReference type="AlphaFoldDB" id="C3V9U8"/>
<evidence type="ECO:0000313" key="8">
    <source>
        <dbReference type="EMBL" id="ACP27600.1"/>
    </source>
</evidence>
<dbReference type="SFLD" id="SFLDS00019">
    <property type="entry name" value="Glutathione_Transferase_(cytos"/>
    <property type="match status" value="1"/>
</dbReference>
<comment type="catalytic activity">
    <reaction evidence="5">
        <text>RX + glutathione = an S-substituted glutathione + a halide anion + H(+)</text>
        <dbReference type="Rhea" id="RHEA:16437"/>
        <dbReference type="ChEBI" id="CHEBI:15378"/>
        <dbReference type="ChEBI" id="CHEBI:16042"/>
        <dbReference type="ChEBI" id="CHEBI:17792"/>
        <dbReference type="ChEBI" id="CHEBI:57925"/>
        <dbReference type="ChEBI" id="CHEBI:90779"/>
        <dbReference type="EC" id="2.5.1.18"/>
    </reaction>
</comment>
<evidence type="ECO:0000256" key="3">
    <source>
        <dbReference type="ARBA" id="ARBA00022679"/>
    </source>
</evidence>
<evidence type="ECO:0000259" key="6">
    <source>
        <dbReference type="PROSITE" id="PS50404"/>
    </source>
</evidence>
<dbReference type="EMBL" id="FJ851370">
    <property type="protein sequence ID" value="ACP27600.1"/>
    <property type="molecule type" value="mRNA"/>
</dbReference>
<dbReference type="InterPro" id="IPR010987">
    <property type="entry name" value="Glutathione-S-Trfase_C-like"/>
</dbReference>
<dbReference type="Pfam" id="PF14497">
    <property type="entry name" value="GST_C_3"/>
    <property type="match status" value="1"/>
</dbReference>
<dbReference type="InterPro" id="IPR040079">
    <property type="entry name" value="Glutathione_S-Trfase"/>
</dbReference>
<dbReference type="SUPFAM" id="SSF47616">
    <property type="entry name" value="GST C-terminal domain-like"/>
    <property type="match status" value="1"/>
</dbReference>
<dbReference type="PANTHER" id="PTHR11571">
    <property type="entry name" value="GLUTATHIONE S-TRANSFERASE"/>
    <property type="match status" value="1"/>
</dbReference>
<evidence type="ECO:0000259" key="7">
    <source>
        <dbReference type="PROSITE" id="PS50405"/>
    </source>
</evidence>
<dbReference type="SFLD" id="SFLDG00363">
    <property type="entry name" value="AMPS_(cytGST):_Alpha-__Mu-__Pi"/>
    <property type="match status" value="1"/>
</dbReference>
<dbReference type="SFLD" id="SFLDG01205">
    <property type="entry name" value="AMPS.1"/>
    <property type="match status" value="1"/>
</dbReference>
<sequence>MPEYKIQYFNVKALAEPLRFLLSYKNIPFEDVRIKSEDWPAIKNTMPMGQMPILEVDGKRAHQSLAMTRYLAKQVGLVGSNDWEDLEIDMAVDTINDFRMKIGAVQYEPDEEVQKKKRVTLDNETIPFYLEKLEAMAADGHFALGKLTWADLYFVAVLDYLNYMAKKDLTENRPNLNKVKETVLALDGIKNWVAKRPQTDL</sequence>
<dbReference type="PANTHER" id="PTHR11571:SF224">
    <property type="entry name" value="HEMATOPOIETIC PROSTAGLANDIN D SYNTHASE"/>
    <property type="match status" value="1"/>
</dbReference>
<accession>C3V9U8</accession>
<dbReference type="InterPro" id="IPR004046">
    <property type="entry name" value="GST_C"/>
</dbReference>
<dbReference type="PROSITE" id="PS50405">
    <property type="entry name" value="GST_CTER"/>
    <property type="match status" value="1"/>
</dbReference>
<evidence type="ECO:0000256" key="1">
    <source>
        <dbReference type="ARBA" id="ARBA00011738"/>
    </source>
</evidence>
<dbReference type="InterPro" id="IPR036282">
    <property type="entry name" value="Glutathione-S-Trfase_C_sf"/>
</dbReference>
<dbReference type="InterPro" id="IPR050213">
    <property type="entry name" value="GST_superfamily"/>
</dbReference>
<evidence type="ECO:0000256" key="5">
    <source>
        <dbReference type="ARBA" id="ARBA00047960"/>
    </source>
</evidence>
<dbReference type="Gene3D" id="1.20.1050.10">
    <property type="match status" value="1"/>
</dbReference>
<feature type="domain" description="GST C-terminal" evidence="7">
    <location>
        <begin position="81"/>
        <end position="201"/>
    </location>
</feature>
<dbReference type="PROSITE" id="PS50404">
    <property type="entry name" value="GST_NTER"/>
    <property type="match status" value="1"/>
</dbReference>
<dbReference type="GO" id="GO:0004602">
    <property type="term" value="F:glutathione peroxidase activity"/>
    <property type="evidence" value="ECO:0007669"/>
    <property type="project" value="UniProtKB-ARBA"/>
</dbReference>
<comment type="subunit">
    <text evidence="1">Homodimer.</text>
</comment>
<dbReference type="Pfam" id="PF02798">
    <property type="entry name" value="GST_N"/>
    <property type="match status" value="1"/>
</dbReference>
<dbReference type="CDD" id="cd03039">
    <property type="entry name" value="GST_N_Sigma_like"/>
    <property type="match status" value="1"/>
</dbReference>
<name>C3V9U8_CHITE</name>
<dbReference type="CDD" id="cd03192">
    <property type="entry name" value="GST_C_Sigma_like"/>
    <property type="match status" value="1"/>
</dbReference>
<dbReference type="InterPro" id="IPR036249">
    <property type="entry name" value="Thioredoxin-like_sf"/>
</dbReference>
<dbReference type="GO" id="GO:0004364">
    <property type="term" value="F:glutathione transferase activity"/>
    <property type="evidence" value="ECO:0007669"/>
    <property type="project" value="UniProtKB-EC"/>
</dbReference>
<evidence type="ECO:0000256" key="4">
    <source>
        <dbReference type="ARBA" id="ARBA00038317"/>
    </source>
</evidence>
<dbReference type="InterPro" id="IPR004045">
    <property type="entry name" value="Glutathione_S-Trfase_N"/>
</dbReference>
<dbReference type="FunFam" id="3.40.30.10:FF:000035">
    <property type="entry name" value="hematopoietic prostaglandin D synthase"/>
    <property type="match status" value="1"/>
</dbReference>
<dbReference type="Gene3D" id="3.40.30.10">
    <property type="entry name" value="Glutaredoxin"/>
    <property type="match status" value="1"/>
</dbReference>
<feature type="domain" description="GST N-terminal" evidence="6">
    <location>
        <begin position="2"/>
        <end position="79"/>
    </location>
</feature>
<proteinExistence type="evidence at transcript level"/>
<dbReference type="GO" id="GO:0006749">
    <property type="term" value="P:glutathione metabolic process"/>
    <property type="evidence" value="ECO:0007669"/>
    <property type="project" value="TreeGrafter"/>
</dbReference>
<dbReference type="EC" id="2.5.1.18" evidence="2"/>
<organism evidence="8">
    <name type="scientific">Chironomus tentans</name>
    <name type="common">Midge</name>
    <name type="synonym">Camptochironomus tentans</name>
    <dbReference type="NCBI Taxonomy" id="7153"/>
    <lineage>
        <taxon>Eukaryota</taxon>
        <taxon>Metazoa</taxon>
        <taxon>Ecdysozoa</taxon>
        <taxon>Arthropoda</taxon>
        <taxon>Hexapoda</taxon>
        <taxon>Insecta</taxon>
        <taxon>Pterygota</taxon>
        <taxon>Neoptera</taxon>
        <taxon>Endopterygota</taxon>
        <taxon>Diptera</taxon>
        <taxon>Nematocera</taxon>
        <taxon>Chironomoidea</taxon>
        <taxon>Chironomidae</taxon>
        <taxon>Chironominae</taxon>
        <taxon>Chironomus</taxon>
    </lineage>
</organism>
<dbReference type="FunFam" id="1.20.1050.10:FF:000030">
    <property type="entry name" value="Glutathione S-transferase S1"/>
    <property type="match status" value="1"/>
</dbReference>
<reference evidence="8" key="1">
    <citation type="journal article" date="2009" name="Insect Biochem. Mol. Biol.">
        <title>Identification and characterization of eleven glutathione S-transferase genes from the aquatic midge Chironomus tentans (Diptera: Chironomidae).</title>
        <authorList>
            <person name="Li X."/>
            <person name="Zhang X."/>
            <person name="Zhang J."/>
            <person name="Zhang X."/>
            <person name="Starkey S.R."/>
            <person name="Zhu K.Y."/>
        </authorList>
    </citation>
    <scope>NUCLEOTIDE SEQUENCE</scope>
</reference>
<comment type="similarity">
    <text evidence="4">Belongs to the GST superfamily. Sigma family.</text>
</comment>
<protein>
    <recommendedName>
        <fullName evidence="2">glutathione transferase</fullName>
        <ecNumber evidence="2">2.5.1.18</ecNumber>
    </recommendedName>
</protein>